<dbReference type="VEuPathDB" id="FungiDB:Malapachy_1576"/>
<dbReference type="PANTHER" id="PTHR21426">
    <property type="entry name" value="EXOCYST COMPLEX COMPONENT 8"/>
    <property type="match status" value="1"/>
</dbReference>
<evidence type="ECO:0000259" key="8">
    <source>
        <dbReference type="Pfam" id="PF16528"/>
    </source>
</evidence>
<dbReference type="InterPro" id="IPR016159">
    <property type="entry name" value="Cullin_repeat-like_dom_sf"/>
</dbReference>
<name>A0A0M8MMJ8_9BASI</name>
<dbReference type="Proteomes" id="UP000037751">
    <property type="component" value="Unassembled WGS sequence"/>
</dbReference>
<sequence length="653" mass="72757">MSRSLRTRPTTLYAKDGLPSTGVVPRPSRKPLATEADAEDKVRNRLSMRYASSSAMPSYMGGLSHLGPVAGRGGLESVAEDAAPPVPPVPALLPTATPTLSQAGETSTPGPEAWESHTLPGVNADVFASESFDPHRFVMTSVQQQSEAGLQSLRTTLGTIHTTTQQQLKEQVFKNYTEFITISREIATFENDMLEFKELLSEWKQIPQQMHLHDPISDGVLDGDALLPASLKHQKRSAADLEHIYKAQLASLWENIEGSQRLVPYVPGRHLIAETSQFVELNAATYKPKQSIALFLLDDMLLVAVQRKRHYGSRVHLVAERCFSLSEIVVVDLKDSKDVRHALKIKHGKESFVYKTEHPQDKRALLRAFRGVGEALAAKMKKERQARAEAQRRGDDVVLADTMDPATSGLDGTGTKDAAAASADDLPTLGPWLHDVVDELAVHIALREWEQAVALVEDGRKRLANRPVSEGPLFLLVEHLNASANELVSAISAELVSPYQRKSTVVRDAALLVRLDKGREARDLLLEARSDLLRRRTRQIKYEGDVSLYISELAMLYFTLIKNTGDWYMAAFKDYKMASGFVQWASEQVRAYADTFRRQVYGVDQDPRIVQEAIDITRNCAQLLNDVGLGLGFLLDQERRLPRRLCRSQRCRP</sequence>
<proteinExistence type="inferred from homology"/>
<feature type="region of interest" description="Disordered" evidence="7">
    <location>
        <begin position="1"/>
        <end position="41"/>
    </location>
</feature>
<dbReference type="GeneID" id="28727955"/>
<dbReference type="EMBL" id="LGAV01000007">
    <property type="protein sequence ID" value="KOS13137.1"/>
    <property type="molecule type" value="Genomic_DNA"/>
</dbReference>
<dbReference type="PANTHER" id="PTHR21426:SF12">
    <property type="entry name" value="EXOCYST COMPLEX COMPONENT 8"/>
    <property type="match status" value="1"/>
</dbReference>
<evidence type="ECO:0000256" key="6">
    <source>
        <dbReference type="ARBA" id="ARBA00022927"/>
    </source>
</evidence>
<evidence type="ECO:0000256" key="4">
    <source>
        <dbReference type="ARBA" id="ARBA00022448"/>
    </source>
</evidence>
<evidence type="ECO:0000313" key="10">
    <source>
        <dbReference type="Proteomes" id="UP000037751"/>
    </source>
</evidence>
<evidence type="ECO:0000256" key="3">
    <source>
        <dbReference type="ARBA" id="ARBA00021269"/>
    </source>
</evidence>
<dbReference type="Gene3D" id="1.20.58.1210">
    <property type="entry name" value="Exo84p, N-terminal helical domain"/>
    <property type="match status" value="1"/>
</dbReference>
<organism evidence="9 10">
    <name type="scientific">Malassezia pachydermatis</name>
    <dbReference type="NCBI Taxonomy" id="77020"/>
    <lineage>
        <taxon>Eukaryota</taxon>
        <taxon>Fungi</taxon>
        <taxon>Dikarya</taxon>
        <taxon>Basidiomycota</taxon>
        <taxon>Ustilaginomycotina</taxon>
        <taxon>Malasseziomycetes</taxon>
        <taxon>Malasseziales</taxon>
        <taxon>Malasseziaceae</taxon>
        <taxon>Malassezia</taxon>
    </lineage>
</organism>
<comment type="similarity">
    <text evidence="2">Belongs to the EXO84 family.</text>
</comment>
<accession>A0A0M8MMJ8</accession>
<evidence type="ECO:0000256" key="1">
    <source>
        <dbReference type="ARBA" id="ARBA00004398"/>
    </source>
</evidence>
<dbReference type="GO" id="GO:0015031">
    <property type="term" value="P:protein transport"/>
    <property type="evidence" value="ECO:0007669"/>
    <property type="project" value="UniProtKB-KW"/>
</dbReference>
<dbReference type="Pfam" id="PF08700">
    <property type="entry name" value="VPS51_Exo84_N"/>
    <property type="match status" value="1"/>
</dbReference>
<dbReference type="Gene3D" id="1.20.58.1220">
    <property type="entry name" value="Exo84p, C-terminal helical domain"/>
    <property type="match status" value="1"/>
</dbReference>
<dbReference type="STRING" id="77020.A0A0M8MMJ8"/>
<keyword evidence="6" id="KW-0653">Protein transport</keyword>
<dbReference type="Gene3D" id="2.30.29.30">
    <property type="entry name" value="Pleckstrin-homology domain (PH domain)/Phosphotyrosine-binding domain (PTB)"/>
    <property type="match status" value="1"/>
</dbReference>
<evidence type="ECO:0000256" key="5">
    <source>
        <dbReference type="ARBA" id="ARBA00022483"/>
    </source>
</evidence>
<gene>
    <name evidence="9" type="ORF">Malapachy_1576</name>
</gene>
<dbReference type="RefSeq" id="XP_017990769.1">
    <property type="nucleotide sequence ID" value="XM_018136080.1"/>
</dbReference>
<protein>
    <recommendedName>
        <fullName evidence="3">Exocyst complex component EXO84</fullName>
    </recommendedName>
</protein>
<dbReference type="GO" id="GO:0006887">
    <property type="term" value="P:exocytosis"/>
    <property type="evidence" value="ECO:0007669"/>
    <property type="project" value="UniProtKB-KW"/>
</dbReference>
<keyword evidence="5" id="KW-0268">Exocytosis</keyword>
<dbReference type="SUPFAM" id="SSF74788">
    <property type="entry name" value="Cullin repeat-like"/>
    <property type="match status" value="1"/>
</dbReference>
<dbReference type="GO" id="GO:0006893">
    <property type="term" value="P:Golgi to plasma membrane transport"/>
    <property type="evidence" value="ECO:0007669"/>
    <property type="project" value="TreeGrafter"/>
</dbReference>
<dbReference type="SUPFAM" id="SSF50729">
    <property type="entry name" value="PH domain-like"/>
    <property type="match status" value="1"/>
</dbReference>
<dbReference type="InterPro" id="IPR042560">
    <property type="entry name" value="Exo84_C_2"/>
</dbReference>
<dbReference type="GO" id="GO:0000145">
    <property type="term" value="C:exocyst"/>
    <property type="evidence" value="ECO:0007669"/>
    <property type="project" value="InterPro"/>
</dbReference>
<evidence type="ECO:0000256" key="2">
    <source>
        <dbReference type="ARBA" id="ARBA00007210"/>
    </source>
</evidence>
<feature type="domain" description="Exocyst component Exo84 C-terminal" evidence="8">
    <location>
        <begin position="432"/>
        <end position="630"/>
    </location>
</feature>
<dbReference type="GO" id="GO:0030133">
    <property type="term" value="C:transport vesicle"/>
    <property type="evidence" value="ECO:0007669"/>
    <property type="project" value="UniProtKB-SubCell"/>
</dbReference>
<keyword evidence="10" id="KW-1185">Reference proteome</keyword>
<keyword evidence="4" id="KW-0813">Transport</keyword>
<dbReference type="Pfam" id="PF16528">
    <property type="entry name" value="Exo84_C"/>
    <property type="match status" value="1"/>
</dbReference>
<dbReference type="InterPro" id="IPR032403">
    <property type="entry name" value="Exo84_C"/>
</dbReference>
<comment type="subcellular location">
    <subcellularLocation>
        <location evidence="1">Cytoplasmic vesicle</location>
        <location evidence="1">Secretory vesicle</location>
    </subcellularLocation>
</comment>
<dbReference type="InterPro" id="IPR011993">
    <property type="entry name" value="PH-like_dom_sf"/>
</dbReference>
<feature type="compositionally biased region" description="Polar residues" evidence="7">
    <location>
        <begin position="1"/>
        <end position="10"/>
    </location>
</feature>
<dbReference type="Pfam" id="PF25345">
    <property type="entry name" value="PH_EXO84"/>
    <property type="match status" value="1"/>
</dbReference>
<dbReference type="AlphaFoldDB" id="A0A0M8MMJ8"/>
<dbReference type="InterPro" id="IPR042561">
    <property type="entry name" value="Exo84_C_1"/>
</dbReference>
<dbReference type="OrthoDB" id="642193at2759"/>
<comment type="caution">
    <text evidence="9">The sequence shown here is derived from an EMBL/GenBank/DDBJ whole genome shotgun (WGS) entry which is preliminary data.</text>
</comment>
<feature type="region of interest" description="Disordered" evidence="7">
    <location>
        <begin position="92"/>
        <end position="118"/>
    </location>
</feature>
<reference evidence="9 10" key="1">
    <citation type="submission" date="2015-07" db="EMBL/GenBank/DDBJ databases">
        <title>Draft Genome Sequence of Malassezia furfur CBS1878 and Malassezia pachydermatis CBS1879.</title>
        <authorList>
            <person name="Triana S."/>
            <person name="Ohm R."/>
            <person name="Gonzalez A."/>
            <person name="DeCock H."/>
            <person name="Restrepo S."/>
            <person name="Celis A."/>
        </authorList>
    </citation>
    <scope>NUCLEOTIDE SEQUENCE [LARGE SCALE GENOMIC DNA]</scope>
    <source>
        <strain evidence="9 10">CBS 1879</strain>
    </source>
</reference>
<dbReference type="InterPro" id="IPR033961">
    <property type="entry name" value="Exo84"/>
</dbReference>
<evidence type="ECO:0000313" key="9">
    <source>
        <dbReference type="EMBL" id="KOS13137.1"/>
    </source>
</evidence>
<evidence type="ECO:0000256" key="7">
    <source>
        <dbReference type="SAM" id="MobiDB-lite"/>
    </source>
</evidence>